<dbReference type="InterPro" id="IPR036942">
    <property type="entry name" value="Beta-barrel_TonB_sf"/>
</dbReference>
<evidence type="ECO:0000313" key="15">
    <source>
        <dbReference type="Proteomes" id="UP000095185"/>
    </source>
</evidence>
<keyword evidence="8 14" id="KW-0675">Receptor</keyword>
<evidence type="ECO:0000259" key="13">
    <source>
        <dbReference type="Pfam" id="PF07715"/>
    </source>
</evidence>
<evidence type="ECO:0000313" key="14">
    <source>
        <dbReference type="EMBL" id="AOS84312.1"/>
    </source>
</evidence>
<evidence type="ECO:0000259" key="12">
    <source>
        <dbReference type="Pfam" id="PF00593"/>
    </source>
</evidence>
<keyword evidence="2 10" id="KW-0813">Transport</keyword>
<dbReference type="PROSITE" id="PS52016">
    <property type="entry name" value="TONB_DEPENDENT_REC_3"/>
    <property type="match status" value="1"/>
</dbReference>
<keyword evidence="6 11" id="KW-0798">TonB box</keyword>
<dbReference type="GO" id="GO:0044718">
    <property type="term" value="P:siderophore transmembrane transport"/>
    <property type="evidence" value="ECO:0007669"/>
    <property type="project" value="TreeGrafter"/>
</dbReference>
<dbReference type="AlphaFoldDB" id="A0A1D8CZG6"/>
<keyword evidence="9 10" id="KW-0998">Cell outer membrane</keyword>
<accession>A0A1D8CZG6</accession>
<dbReference type="InterPro" id="IPR012910">
    <property type="entry name" value="Plug_dom"/>
</dbReference>
<comment type="similarity">
    <text evidence="10 11">Belongs to the TonB-dependent receptor family.</text>
</comment>
<dbReference type="GO" id="GO:0015344">
    <property type="term" value="F:siderophore uptake transmembrane transporter activity"/>
    <property type="evidence" value="ECO:0007669"/>
    <property type="project" value="TreeGrafter"/>
</dbReference>
<organism evidence="14 15">
    <name type="scientific">Chlorobaculum limnaeum</name>
    <dbReference type="NCBI Taxonomy" id="274537"/>
    <lineage>
        <taxon>Bacteria</taxon>
        <taxon>Pseudomonadati</taxon>
        <taxon>Chlorobiota</taxon>
        <taxon>Chlorobiia</taxon>
        <taxon>Chlorobiales</taxon>
        <taxon>Chlorobiaceae</taxon>
        <taxon>Chlorobaculum</taxon>
    </lineage>
</organism>
<evidence type="ECO:0000256" key="7">
    <source>
        <dbReference type="ARBA" id="ARBA00023136"/>
    </source>
</evidence>
<evidence type="ECO:0000256" key="3">
    <source>
        <dbReference type="ARBA" id="ARBA00022452"/>
    </source>
</evidence>
<dbReference type="EMBL" id="CP017305">
    <property type="protein sequence ID" value="AOS84312.1"/>
    <property type="molecule type" value="Genomic_DNA"/>
</dbReference>
<dbReference type="GO" id="GO:0009279">
    <property type="term" value="C:cell outer membrane"/>
    <property type="evidence" value="ECO:0007669"/>
    <property type="project" value="UniProtKB-SubCell"/>
</dbReference>
<name>A0A1D8CZG6_CHLLM</name>
<feature type="domain" description="TonB-dependent receptor plug" evidence="13">
    <location>
        <begin position="79"/>
        <end position="186"/>
    </location>
</feature>
<dbReference type="PANTHER" id="PTHR30069">
    <property type="entry name" value="TONB-DEPENDENT OUTER MEMBRANE RECEPTOR"/>
    <property type="match status" value="1"/>
</dbReference>
<evidence type="ECO:0000256" key="8">
    <source>
        <dbReference type="ARBA" id="ARBA00023170"/>
    </source>
</evidence>
<evidence type="ECO:0000256" key="11">
    <source>
        <dbReference type="RuleBase" id="RU003357"/>
    </source>
</evidence>
<dbReference type="Pfam" id="PF07715">
    <property type="entry name" value="Plug"/>
    <property type="match status" value="1"/>
</dbReference>
<keyword evidence="5" id="KW-0732">Signal</keyword>
<dbReference type="KEGG" id="clz:BIU88_09325"/>
<dbReference type="InterPro" id="IPR037066">
    <property type="entry name" value="Plug_dom_sf"/>
</dbReference>
<evidence type="ECO:0000256" key="1">
    <source>
        <dbReference type="ARBA" id="ARBA00004571"/>
    </source>
</evidence>
<keyword evidence="7 10" id="KW-0472">Membrane</keyword>
<dbReference type="Proteomes" id="UP000095185">
    <property type="component" value="Chromosome"/>
</dbReference>
<evidence type="ECO:0000256" key="5">
    <source>
        <dbReference type="ARBA" id="ARBA00022729"/>
    </source>
</evidence>
<evidence type="ECO:0000256" key="9">
    <source>
        <dbReference type="ARBA" id="ARBA00023237"/>
    </source>
</evidence>
<dbReference type="STRING" id="274537.BIU88_09325"/>
<dbReference type="InterPro" id="IPR000531">
    <property type="entry name" value="Beta-barrel_TonB"/>
</dbReference>
<protein>
    <submittedName>
        <fullName evidence="14">TonB-dependent receptor</fullName>
    </submittedName>
</protein>
<dbReference type="Gene3D" id="2.40.170.20">
    <property type="entry name" value="TonB-dependent receptor, beta-barrel domain"/>
    <property type="match status" value="1"/>
</dbReference>
<dbReference type="Gene3D" id="2.170.130.10">
    <property type="entry name" value="TonB-dependent receptor, plug domain"/>
    <property type="match status" value="1"/>
</dbReference>
<feature type="domain" description="TonB-dependent receptor-like beta-barrel" evidence="12">
    <location>
        <begin position="222"/>
        <end position="702"/>
    </location>
</feature>
<sequence length="728" mass="80291">MCVDDSQDTQKNITTSIRLIMKSNFVKPSKSFIRMAGLLAILSTAFQPGAVAEENPKTDAADYVAGEIVVSSTRTDEKLKNIPRKVEVITSKDIEALNPADATELLKKTAAVDVIEYPGLLSGVSMRGFKPNYGSYYSAQYVAYLLDGRPLGTNNLSTVDMNMIDHVEVIKGPSSALYGSNGMAGTINFITKKSQGPIKGKVSAGYGSFGTYEGSATIGGSINDRMDFDLGVRYFNETEDYKFGKNTLIANPSSELLPDKNAKGNNTMENTAYSTNSESLRLGYRLSDNFRIDVRGSVFNAPSVHTAGDIFGSSSPGVKDVFRKTADLTLSGSVGNHSIKFLPYWSENESRNLKTDTSGETYAYYNGRNKEYGFQLQDAIKLGEHRLTAGIDYNTATYQTGRQSAPGVSIAPYSPDGKTANLGVFAESSLKLMGGKLVVTPGVRYDMTSFNMLETPLLSGVDTTKEHDSFFSPSLAFQYTFVPGLKTHASIGKAFVSPTALQKAGEYLDSYGYLWRGNSDLKPETSRTWDVGLTWSDEKHGLKADVTYYDTAWDDFITSKYVVDTTSYYTYVNAASAKLRGIEFEVGYDFGSRVDYHYSLRCFASYTHLFEATETDTTGETPMTFVRNGLGSFGVEYDDFKFFSARLSARYLGSVYQTNYYTSYRPTLKDGVLEFDPSLVIDATVGFALNRQNRIDLTVQNLLDENYAEKDGYPMPGRSYNVRYTVAF</sequence>
<keyword evidence="3 10" id="KW-1134">Transmembrane beta strand</keyword>
<reference evidence="14" key="1">
    <citation type="submission" date="2016-09" db="EMBL/GenBank/DDBJ databases">
        <title>Genome sequence of Chlorobaculum limnaeum.</title>
        <authorList>
            <person name="Liu Z."/>
            <person name="Tank M."/>
            <person name="Bryant D.A."/>
        </authorList>
    </citation>
    <scope>NUCLEOTIDE SEQUENCE [LARGE SCALE GENOMIC DNA]</scope>
    <source>
        <strain evidence="14">DSM 1677</strain>
    </source>
</reference>
<keyword evidence="4 10" id="KW-0812">Transmembrane</keyword>
<evidence type="ECO:0000256" key="4">
    <source>
        <dbReference type="ARBA" id="ARBA00022692"/>
    </source>
</evidence>
<evidence type="ECO:0000256" key="6">
    <source>
        <dbReference type="ARBA" id="ARBA00023077"/>
    </source>
</evidence>
<evidence type="ECO:0000256" key="10">
    <source>
        <dbReference type="PROSITE-ProRule" id="PRU01360"/>
    </source>
</evidence>
<keyword evidence="15" id="KW-1185">Reference proteome</keyword>
<dbReference type="PANTHER" id="PTHR30069:SF29">
    <property type="entry name" value="HEMOGLOBIN AND HEMOGLOBIN-HAPTOGLOBIN-BINDING PROTEIN 1-RELATED"/>
    <property type="match status" value="1"/>
</dbReference>
<proteinExistence type="inferred from homology"/>
<dbReference type="InterPro" id="IPR039426">
    <property type="entry name" value="TonB-dep_rcpt-like"/>
</dbReference>
<gene>
    <name evidence="14" type="ORF">BIU88_09325</name>
</gene>
<dbReference type="Pfam" id="PF00593">
    <property type="entry name" value="TonB_dep_Rec_b-barrel"/>
    <property type="match status" value="1"/>
</dbReference>
<comment type="subcellular location">
    <subcellularLocation>
        <location evidence="1 10">Cell outer membrane</location>
        <topology evidence="1 10">Multi-pass membrane protein</topology>
    </subcellularLocation>
</comment>
<dbReference type="SUPFAM" id="SSF56935">
    <property type="entry name" value="Porins"/>
    <property type="match status" value="1"/>
</dbReference>
<evidence type="ECO:0000256" key="2">
    <source>
        <dbReference type="ARBA" id="ARBA00022448"/>
    </source>
</evidence>
<dbReference type="CDD" id="cd01347">
    <property type="entry name" value="ligand_gated_channel"/>
    <property type="match status" value="1"/>
</dbReference>